<evidence type="ECO:0000313" key="4">
    <source>
        <dbReference type="Proteomes" id="UP000288972"/>
    </source>
</evidence>
<dbReference type="Pfam" id="PF13472">
    <property type="entry name" value="Lipase_GDSL_2"/>
    <property type="match status" value="1"/>
</dbReference>
<accession>A0AAE5WWR7</accession>
<proteinExistence type="predicted"/>
<dbReference type="Proteomes" id="UP000288972">
    <property type="component" value="Chromosome"/>
</dbReference>
<dbReference type="Proteomes" id="UP000290401">
    <property type="component" value="Unassembled WGS sequence"/>
</dbReference>
<dbReference type="AlphaFoldDB" id="A0AAE5WWR7"/>
<dbReference type="KEGG" id="bgz:XH91_03580"/>
<evidence type="ECO:0000313" key="2">
    <source>
        <dbReference type="EMBL" id="QAU44524.1"/>
    </source>
</evidence>
<dbReference type="EMBL" id="CP030053">
    <property type="protein sequence ID" value="QAU44524.1"/>
    <property type="molecule type" value="Genomic_DNA"/>
</dbReference>
<dbReference type="InterPro" id="IPR036514">
    <property type="entry name" value="SGNH_hydro_sf"/>
</dbReference>
<feature type="domain" description="SGNH hydrolase-type esterase" evidence="1">
    <location>
        <begin position="103"/>
        <end position="308"/>
    </location>
</feature>
<sequence>MFSEFISRDGAALNLKSLGSTLFTILLSLLAVEAALRLADFRVLRQDASERSLSYDYDAELGWIPVPNSEAVVTTARTIHASHNSLGLRDIEYRPDGRPAILFLGDSFVWGVDAEANERFTDLLRERLPRFSIVNAGVSGYGTDQELLWLKRLWPTIKPAIVVLLFCTDNDRLDNGTNVRYGGYRKPYFEIATDGSLIARGQPVPKSLKLMIRDEWLPRHVWLARLASFAYVELHAPQLFVPDPTDRLMGAINDFVTSNGGRLLVALQHKDDQLEAYLQQRRIPFVPLDGAAAYGAEYGAHFTPEGNQFVSRILETFLNEQAPQSGRTAGERN</sequence>
<protein>
    <submittedName>
        <fullName evidence="3">SGNH/GDSL hydrolase family protein</fullName>
    </submittedName>
</protein>
<dbReference type="GO" id="GO:0016788">
    <property type="term" value="F:hydrolase activity, acting on ester bonds"/>
    <property type="evidence" value="ECO:0007669"/>
    <property type="project" value="UniProtKB-ARBA"/>
</dbReference>
<reference evidence="3 5" key="2">
    <citation type="submission" date="2018-10" db="EMBL/GenBank/DDBJ databases">
        <title>Bradyrhizobium sp. nov., effective nodules isolated from peanut in China.</title>
        <authorList>
            <person name="Li Y."/>
        </authorList>
    </citation>
    <scope>NUCLEOTIDE SEQUENCE [LARGE SCALE GENOMIC DNA]</scope>
    <source>
        <strain evidence="3 5">CCBAU 53426</strain>
    </source>
</reference>
<evidence type="ECO:0000313" key="5">
    <source>
        <dbReference type="Proteomes" id="UP000290401"/>
    </source>
</evidence>
<dbReference type="EMBL" id="RDQZ01000012">
    <property type="protein sequence ID" value="RXH12678.1"/>
    <property type="molecule type" value="Genomic_DNA"/>
</dbReference>
<gene>
    <name evidence="3" type="ORF">EAS56_17110</name>
    <name evidence="2" type="ORF">XH91_03580</name>
</gene>
<keyword evidence="3" id="KW-0378">Hydrolase</keyword>
<reference evidence="2 4" key="1">
    <citation type="submission" date="2018-06" db="EMBL/GenBank/DDBJ databases">
        <title>Comparative genomics of rhizobia nodulating Arachis hypogaea in China.</title>
        <authorList>
            <person name="Li Y."/>
        </authorList>
    </citation>
    <scope>NUCLEOTIDE SEQUENCE [LARGE SCALE GENOMIC DNA]</scope>
    <source>
        <strain evidence="2 4">CCBAU 51670</strain>
    </source>
</reference>
<dbReference type="SUPFAM" id="SSF52266">
    <property type="entry name" value="SGNH hydrolase"/>
    <property type="match status" value="1"/>
</dbReference>
<dbReference type="CDD" id="cd00229">
    <property type="entry name" value="SGNH_hydrolase"/>
    <property type="match status" value="1"/>
</dbReference>
<evidence type="ECO:0000313" key="3">
    <source>
        <dbReference type="EMBL" id="RXH12678.1"/>
    </source>
</evidence>
<keyword evidence="5" id="KW-1185">Reference proteome</keyword>
<name>A0AAE5WWR7_9BRAD</name>
<dbReference type="InterPro" id="IPR013830">
    <property type="entry name" value="SGNH_hydro"/>
</dbReference>
<evidence type="ECO:0000259" key="1">
    <source>
        <dbReference type="Pfam" id="PF13472"/>
    </source>
</evidence>
<organism evidence="2 4">
    <name type="scientific">Bradyrhizobium guangzhouense</name>
    <dbReference type="NCBI Taxonomy" id="1325095"/>
    <lineage>
        <taxon>Bacteria</taxon>
        <taxon>Pseudomonadati</taxon>
        <taxon>Pseudomonadota</taxon>
        <taxon>Alphaproteobacteria</taxon>
        <taxon>Hyphomicrobiales</taxon>
        <taxon>Nitrobacteraceae</taxon>
        <taxon>Bradyrhizobium</taxon>
    </lineage>
</organism>
<dbReference type="Gene3D" id="3.40.50.1110">
    <property type="entry name" value="SGNH hydrolase"/>
    <property type="match status" value="1"/>
</dbReference>